<dbReference type="InterPro" id="IPR006224">
    <property type="entry name" value="PsdUridine_synth_RluA-like_CS"/>
</dbReference>
<dbReference type="GO" id="GO:0003723">
    <property type="term" value="F:RNA binding"/>
    <property type="evidence" value="ECO:0007669"/>
    <property type="project" value="InterPro"/>
</dbReference>
<evidence type="ECO:0000259" key="3">
    <source>
        <dbReference type="Pfam" id="PF00849"/>
    </source>
</evidence>
<sequence>MRPLDIIYIDNHLLVVRKPAGVLAQGDKTGDPTILEQGRMFLKERFNKPGNVFLGLVHRLDRPVSGVMVLARTSKAAGRLTTQFRTRDVDKHYWALVQGKVQESGLMIDRISRHGPTSHIARNGEGQEAELFYHRLGWKDGTSWVEIDLHTGRHHQIRVQFAHRGHPVLGDFRYGSKRGFPERSLALHAYKITIEHPVHKEPMTFTSDPEHYWPQAFR</sequence>
<gene>
    <name evidence="4" type="ORF">METZ01_LOCUS147476</name>
</gene>
<proteinExistence type="inferred from homology"/>
<dbReference type="EMBL" id="UINC01023281">
    <property type="protein sequence ID" value="SVA94622.1"/>
    <property type="molecule type" value="Genomic_DNA"/>
</dbReference>
<dbReference type="InterPro" id="IPR020103">
    <property type="entry name" value="PsdUridine_synth_cat_dom_sf"/>
</dbReference>
<accession>A0A382A0G4</accession>
<evidence type="ECO:0000256" key="1">
    <source>
        <dbReference type="ARBA" id="ARBA00010876"/>
    </source>
</evidence>
<dbReference type="GO" id="GO:0001522">
    <property type="term" value="P:pseudouridine synthesis"/>
    <property type="evidence" value="ECO:0007669"/>
    <property type="project" value="InterPro"/>
</dbReference>
<dbReference type="Gene3D" id="3.30.2350.10">
    <property type="entry name" value="Pseudouridine synthase"/>
    <property type="match status" value="1"/>
</dbReference>
<dbReference type="AlphaFoldDB" id="A0A382A0G4"/>
<dbReference type="PANTHER" id="PTHR21600">
    <property type="entry name" value="MITOCHONDRIAL RNA PSEUDOURIDINE SYNTHASE"/>
    <property type="match status" value="1"/>
</dbReference>
<dbReference type="Pfam" id="PF00849">
    <property type="entry name" value="PseudoU_synth_2"/>
    <property type="match status" value="1"/>
</dbReference>
<keyword evidence="2" id="KW-0413">Isomerase</keyword>
<dbReference type="SUPFAM" id="SSF55120">
    <property type="entry name" value="Pseudouridine synthase"/>
    <property type="match status" value="1"/>
</dbReference>
<evidence type="ECO:0000256" key="2">
    <source>
        <dbReference type="ARBA" id="ARBA00023235"/>
    </source>
</evidence>
<dbReference type="InterPro" id="IPR006145">
    <property type="entry name" value="PsdUridine_synth_RsuA/RluA"/>
</dbReference>
<dbReference type="CDD" id="cd02869">
    <property type="entry name" value="PseudoU_synth_RluA_like"/>
    <property type="match status" value="1"/>
</dbReference>
<dbReference type="InterPro" id="IPR050188">
    <property type="entry name" value="RluA_PseudoU_synthase"/>
</dbReference>
<name>A0A382A0G4_9ZZZZ</name>
<dbReference type="PROSITE" id="PS01129">
    <property type="entry name" value="PSI_RLU"/>
    <property type="match status" value="1"/>
</dbReference>
<dbReference type="GO" id="GO:0009982">
    <property type="term" value="F:pseudouridine synthase activity"/>
    <property type="evidence" value="ECO:0007669"/>
    <property type="project" value="InterPro"/>
</dbReference>
<comment type="similarity">
    <text evidence="1">Belongs to the pseudouridine synthase RluA family.</text>
</comment>
<protein>
    <recommendedName>
        <fullName evidence="3">Pseudouridine synthase RsuA/RluA-like domain-containing protein</fullName>
    </recommendedName>
</protein>
<feature type="domain" description="Pseudouridine synthase RsuA/RluA-like" evidence="3">
    <location>
        <begin position="12"/>
        <end position="163"/>
    </location>
</feature>
<dbReference type="PANTHER" id="PTHR21600:SF83">
    <property type="entry name" value="PSEUDOURIDYLATE SYNTHASE RPUSD4, MITOCHONDRIAL"/>
    <property type="match status" value="1"/>
</dbReference>
<reference evidence="4" key="1">
    <citation type="submission" date="2018-05" db="EMBL/GenBank/DDBJ databases">
        <authorList>
            <person name="Lanie J.A."/>
            <person name="Ng W.-L."/>
            <person name="Kazmierczak K.M."/>
            <person name="Andrzejewski T.M."/>
            <person name="Davidsen T.M."/>
            <person name="Wayne K.J."/>
            <person name="Tettelin H."/>
            <person name="Glass J.I."/>
            <person name="Rusch D."/>
            <person name="Podicherti R."/>
            <person name="Tsui H.-C.T."/>
            <person name="Winkler M.E."/>
        </authorList>
    </citation>
    <scope>NUCLEOTIDE SEQUENCE</scope>
</reference>
<organism evidence="4">
    <name type="scientific">marine metagenome</name>
    <dbReference type="NCBI Taxonomy" id="408172"/>
    <lineage>
        <taxon>unclassified sequences</taxon>
        <taxon>metagenomes</taxon>
        <taxon>ecological metagenomes</taxon>
    </lineage>
</organism>
<evidence type="ECO:0000313" key="4">
    <source>
        <dbReference type="EMBL" id="SVA94622.1"/>
    </source>
</evidence>